<dbReference type="Pfam" id="PF12833">
    <property type="entry name" value="HTH_18"/>
    <property type="match status" value="1"/>
</dbReference>
<proteinExistence type="predicted"/>
<protein>
    <submittedName>
        <fullName evidence="5">AraC family transcriptional regulator</fullName>
    </submittedName>
</protein>
<dbReference type="InterPro" id="IPR018060">
    <property type="entry name" value="HTH_AraC"/>
</dbReference>
<accession>A0ABY9XTX0</accession>
<evidence type="ECO:0000256" key="1">
    <source>
        <dbReference type="ARBA" id="ARBA00023015"/>
    </source>
</evidence>
<evidence type="ECO:0000256" key="3">
    <source>
        <dbReference type="ARBA" id="ARBA00023163"/>
    </source>
</evidence>
<organism evidence="5 6">
    <name type="scientific">Thalassobellus suaedae</name>
    <dbReference type="NCBI Taxonomy" id="3074124"/>
    <lineage>
        <taxon>Bacteria</taxon>
        <taxon>Pseudomonadati</taxon>
        <taxon>Bacteroidota</taxon>
        <taxon>Flavobacteriia</taxon>
        <taxon>Flavobacteriales</taxon>
        <taxon>Flavobacteriaceae</taxon>
        <taxon>Thalassobellus</taxon>
    </lineage>
</organism>
<gene>
    <name evidence="5" type="ORF">RHP51_01270</name>
</gene>
<evidence type="ECO:0000256" key="2">
    <source>
        <dbReference type="ARBA" id="ARBA00023125"/>
    </source>
</evidence>
<feature type="domain" description="HTH araC/xylS-type" evidence="4">
    <location>
        <begin position="39"/>
        <end position="138"/>
    </location>
</feature>
<sequence length="140" mass="16285">MLNQRKRLQNVFGVLDKNEFNNFKPMPCLITDQDEEIMKKVMLVIEENIDNNNFSVEELGSNVGLNRTTFGNKIKSLTGYTPVEFIRDIRIKRASQLIVGSQLLIKEIAFMTGFSDMKYFTKSFKNKYGVTPTEYRKQNK</sequence>
<dbReference type="PRINTS" id="PR00032">
    <property type="entry name" value="HTHARAC"/>
</dbReference>
<name>A0ABY9XTX0_9FLAO</name>
<keyword evidence="1" id="KW-0805">Transcription regulation</keyword>
<dbReference type="SMART" id="SM00342">
    <property type="entry name" value="HTH_ARAC"/>
    <property type="match status" value="1"/>
</dbReference>
<keyword evidence="3" id="KW-0804">Transcription</keyword>
<dbReference type="InterPro" id="IPR018062">
    <property type="entry name" value="HTH_AraC-typ_CS"/>
</dbReference>
<dbReference type="RefSeq" id="WP_415865872.1">
    <property type="nucleotide sequence ID" value="NZ_CP134537.1"/>
</dbReference>
<evidence type="ECO:0000313" key="5">
    <source>
        <dbReference type="EMBL" id="WNH09401.1"/>
    </source>
</evidence>
<dbReference type="Proteomes" id="UP001302806">
    <property type="component" value="Chromosome"/>
</dbReference>
<reference evidence="5 6" key="1">
    <citation type="submission" date="2023-09" db="EMBL/GenBank/DDBJ databases">
        <title>Thalassobella suaedae gen. nov., sp. nov., a marine bacterium of the family Flavobacteriaceae isolated from a halophyte Suaeda japonica.</title>
        <authorList>
            <person name="Lee S.Y."/>
            <person name="Hwang C.Y."/>
        </authorList>
    </citation>
    <scope>NUCLEOTIDE SEQUENCE [LARGE SCALE GENOMIC DNA]</scope>
    <source>
        <strain evidence="5 6">HL-DH14</strain>
    </source>
</reference>
<keyword evidence="2" id="KW-0238">DNA-binding</keyword>
<dbReference type="PANTHER" id="PTHR43280">
    <property type="entry name" value="ARAC-FAMILY TRANSCRIPTIONAL REGULATOR"/>
    <property type="match status" value="1"/>
</dbReference>
<dbReference type="PANTHER" id="PTHR43280:SF2">
    <property type="entry name" value="HTH-TYPE TRANSCRIPTIONAL REGULATOR EXSA"/>
    <property type="match status" value="1"/>
</dbReference>
<dbReference type="Gene3D" id="1.10.10.60">
    <property type="entry name" value="Homeodomain-like"/>
    <property type="match status" value="2"/>
</dbReference>
<dbReference type="PROSITE" id="PS01124">
    <property type="entry name" value="HTH_ARAC_FAMILY_2"/>
    <property type="match status" value="1"/>
</dbReference>
<evidence type="ECO:0000313" key="6">
    <source>
        <dbReference type="Proteomes" id="UP001302806"/>
    </source>
</evidence>
<dbReference type="SUPFAM" id="SSF46689">
    <property type="entry name" value="Homeodomain-like"/>
    <property type="match status" value="1"/>
</dbReference>
<dbReference type="PROSITE" id="PS00041">
    <property type="entry name" value="HTH_ARAC_FAMILY_1"/>
    <property type="match status" value="1"/>
</dbReference>
<dbReference type="EMBL" id="CP134537">
    <property type="protein sequence ID" value="WNH09401.1"/>
    <property type="molecule type" value="Genomic_DNA"/>
</dbReference>
<dbReference type="InterPro" id="IPR009057">
    <property type="entry name" value="Homeodomain-like_sf"/>
</dbReference>
<dbReference type="InterPro" id="IPR020449">
    <property type="entry name" value="Tscrpt_reg_AraC-type_HTH"/>
</dbReference>
<evidence type="ECO:0000259" key="4">
    <source>
        <dbReference type="PROSITE" id="PS01124"/>
    </source>
</evidence>